<keyword evidence="4" id="KW-1185">Reference proteome</keyword>
<proteinExistence type="predicted"/>
<dbReference type="AlphaFoldDB" id="A0ABD1ZMP0"/>
<keyword evidence="1" id="KW-0175">Coiled coil</keyword>
<feature type="coiled-coil region" evidence="1">
    <location>
        <begin position="211"/>
        <end position="252"/>
    </location>
</feature>
<evidence type="ECO:0000256" key="2">
    <source>
        <dbReference type="SAM" id="MobiDB-lite"/>
    </source>
</evidence>
<evidence type="ECO:0000313" key="4">
    <source>
        <dbReference type="Proteomes" id="UP001605036"/>
    </source>
</evidence>
<gene>
    <name evidence="3" type="ORF">R1flu_020333</name>
</gene>
<organism evidence="3 4">
    <name type="scientific">Riccia fluitans</name>
    <dbReference type="NCBI Taxonomy" id="41844"/>
    <lineage>
        <taxon>Eukaryota</taxon>
        <taxon>Viridiplantae</taxon>
        <taxon>Streptophyta</taxon>
        <taxon>Embryophyta</taxon>
        <taxon>Marchantiophyta</taxon>
        <taxon>Marchantiopsida</taxon>
        <taxon>Marchantiidae</taxon>
        <taxon>Marchantiales</taxon>
        <taxon>Ricciaceae</taxon>
        <taxon>Riccia</taxon>
    </lineage>
</organism>
<sequence length="319" mass="35451">MEATEEANLTRAAIDPTVSNSQQATTRDISPATDPTQPVDNARDVGPNNIQQEDEDIQLIPPNGILGSVALGSISTGTVPDEGEDGRKLVEPFDPDELERPRKIVRSNPSKKSDVPLPPNAGAEAPTSQKKKEKMAMQPKNAFKDEVRKELRELKEAITMSRQEAEAIARSQKETTTRLGQSDAGPSNHMEGIDVHRGQPAASLQTKSASMAEYRNTVARMLEECERAVERNTSLEEELVIAQRKIDKLEQRSVACHFIHYWAPTSRYDVDRASVETSYLSICNDFKLVAASHRSPQLFYEHLKSIFDSYINPDNNPDV</sequence>
<feature type="region of interest" description="Disordered" evidence="2">
    <location>
        <begin position="1"/>
        <end position="144"/>
    </location>
</feature>
<feature type="compositionally biased region" description="Basic and acidic residues" evidence="2">
    <location>
        <begin position="163"/>
        <end position="176"/>
    </location>
</feature>
<evidence type="ECO:0000256" key="1">
    <source>
        <dbReference type="SAM" id="Coils"/>
    </source>
</evidence>
<accession>A0ABD1ZMP0</accession>
<comment type="caution">
    <text evidence="3">The sequence shown here is derived from an EMBL/GenBank/DDBJ whole genome shotgun (WGS) entry which is preliminary data.</text>
</comment>
<protein>
    <submittedName>
        <fullName evidence="3">Uncharacterized protein</fullName>
    </submittedName>
</protein>
<feature type="compositionally biased region" description="Polar residues" evidence="2">
    <location>
        <begin position="17"/>
        <end position="39"/>
    </location>
</feature>
<dbReference type="EMBL" id="JBHFFA010000001">
    <property type="protein sequence ID" value="KAL2652205.1"/>
    <property type="molecule type" value="Genomic_DNA"/>
</dbReference>
<evidence type="ECO:0000313" key="3">
    <source>
        <dbReference type="EMBL" id="KAL2652205.1"/>
    </source>
</evidence>
<dbReference type="Proteomes" id="UP001605036">
    <property type="component" value="Unassembled WGS sequence"/>
</dbReference>
<name>A0ABD1ZMP0_9MARC</name>
<feature type="region of interest" description="Disordered" evidence="2">
    <location>
        <begin position="162"/>
        <end position="208"/>
    </location>
</feature>
<reference evidence="3 4" key="1">
    <citation type="submission" date="2024-09" db="EMBL/GenBank/DDBJ databases">
        <title>Chromosome-scale assembly of Riccia fluitans.</title>
        <authorList>
            <person name="Paukszto L."/>
            <person name="Sawicki J."/>
            <person name="Karawczyk K."/>
            <person name="Piernik-Szablinska J."/>
            <person name="Szczecinska M."/>
            <person name="Mazdziarz M."/>
        </authorList>
    </citation>
    <scope>NUCLEOTIDE SEQUENCE [LARGE SCALE GENOMIC DNA]</scope>
    <source>
        <strain evidence="3">Rf_01</strain>
        <tissue evidence="3">Aerial parts of the thallus</tissue>
    </source>
</reference>